<keyword evidence="1" id="KW-0413">Isomerase</keyword>
<comment type="caution">
    <text evidence="1">The sequence shown here is derived from an EMBL/GenBank/DDBJ whole genome shotgun (WGS) entry which is preliminary data.</text>
</comment>
<dbReference type="GO" id="GO:0003755">
    <property type="term" value="F:peptidyl-prolyl cis-trans isomerase activity"/>
    <property type="evidence" value="ECO:0007669"/>
    <property type="project" value="UniProtKB-EC"/>
</dbReference>
<dbReference type="AlphaFoldDB" id="A0A5J4PEC7"/>
<dbReference type="EMBL" id="SNRY01009559">
    <property type="protein sequence ID" value="KAA6306894.1"/>
    <property type="molecule type" value="Genomic_DNA"/>
</dbReference>
<sequence>ARVQFAQYGMTNIPNDIIDRYADNMLKKEDTVNQLIDRAIEDILISVLKEQMKLNYKIVSLEEFDKMFA</sequence>
<accession>A0A5J4PEC7</accession>
<feature type="non-terminal residue" evidence="1">
    <location>
        <position position="1"/>
    </location>
</feature>
<evidence type="ECO:0000313" key="1">
    <source>
        <dbReference type="EMBL" id="KAA6306894.1"/>
    </source>
</evidence>
<protein>
    <submittedName>
        <fullName evidence="1">Trigger factor</fullName>
        <ecNumber evidence="1">5.2.1.8</ecNumber>
    </submittedName>
</protein>
<dbReference type="EC" id="5.2.1.8" evidence="1"/>
<name>A0A5J4PEC7_9ZZZZ</name>
<gene>
    <name evidence="1" type="ORF">EZS27_041443</name>
</gene>
<proteinExistence type="predicted"/>
<reference evidence="1" key="1">
    <citation type="submission" date="2019-03" db="EMBL/GenBank/DDBJ databases">
        <title>Single cell metagenomics reveals metabolic interactions within the superorganism composed of flagellate Streblomastix strix and complex community of Bacteroidetes bacteria on its surface.</title>
        <authorList>
            <person name="Treitli S.C."/>
            <person name="Kolisko M."/>
            <person name="Husnik F."/>
            <person name="Keeling P."/>
            <person name="Hampl V."/>
        </authorList>
    </citation>
    <scope>NUCLEOTIDE SEQUENCE</scope>
    <source>
        <strain evidence="1">STM</strain>
    </source>
</reference>
<organism evidence="1">
    <name type="scientific">termite gut metagenome</name>
    <dbReference type="NCBI Taxonomy" id="433724"/>
    <lineage>
        <taxon>unclassified sequences</taxon>
        <taxon>metagenomes</taxon>
        <taxon>organismal metagenomes</taxon>
    </lineage>
</organism>